<dbReference type="SUPFAM" id="SSF54593">
    <property type="entry name" value="Glyoxalase/Bleomycin resistance protein/Dihydroxybiphenyl dioxygenase"/>
    <property type="match status" value="1"/>
</dbReference>
<gene>
    <name evidence="1" type="ORF">S06H3_43669</name>
</gene>
<dbReference type="Gene3D" id="3.10.180.10">
    <property type="entry name" value="2,3-Dihydroxybiphenyl 1,2-Dioxygenase, domain 1"/>
    <property type="match status" value="1"/>
</dbReference>
<evidence type="ECO:0000313" key="1">
    <source>
        <dbReference type="EMBL" id="GAI33820.1"/>
    </source>
</evidence>
<proteinExistence type="predicted"/>
<dbReference type="PANTHER" id="PTHR33990">
    <property type="entry name" value="PROTEIN YJDN-RELATED"/>
    <property type="match status" value="1"/>
</dbReference>
<dbReference type="EMBL" id="BARV01027102">
    <property type="protein sequence ID" value="GAI33820.1"/>
    <property type="molecule type" value="Genomic_DNA"/>
</dbReference>
<comment type="caution">
    <text evidence="1">The sequence shown here is derived from an EMBL/GenBank/DDBJ whole genome shotgun (WGS) entry which is preliminary data.</text>
</comment>
<evidence type="ECO:0008006" key="2">
    <source>
        <dbReference type="Google" id="ProtNLM"/>
    </source>
</evidence>
<organism evidence="1">
    <name type="scientific">marine sediment metagenome</name>
    <dbReference type="NCBI Taxonomy" id="412755"/>
    <lineage>
        <taxon>unclassified sequences</taxon>
        <taxon>metagenomes</taxon>
        <taxon>ecological metagenomes</taxon>
    </lineage>
</organism>
<dbReference type="InterPro" id="IPR029068">
    <property type="entry name" value="Glyas_Bleomycin-R_OHBP_Dase"/>
</dbReference>
<reference evidence="1" key="1">
    <citation type="journal article" date="2014" name="Front. Microbiol.">
        <title>High frequency of phylogenetically diverse reductive dehalogenase-homologous genes in deep subseafloor sedimentary metagenomes.</title>
        <authorList>
            <person name="Kawai M."/>
            <person name="Futagami T."/>
            <person name="Toyoda A."/>
            <person name="Takaki Y."/>
            <person name="Nishi S."/>
            <person name="Hori S."/>
            <person name="Arai W."/>
            <person name="Tsubouchi T."/>
            <person name="Morono Y."/>
            <person name="Uchiyama I."/>
            <person name="Ito T."/>
            <person name="Fujiyama A."/>
            <person name="Inagaki F."/>
            <person name="Takami H."/>
        </authorList>
    </citation>
    <scope>NUCLEOTIDE SEQUENCE</scope>
    <source>
        <strain evidence="1">Expedition CK06-06</strain>
    </source>
</reference>
<dbReference type="AlphaFoldDB" id="X1P449"/>
<accession>X1P449</accession>
<dbReference type="PANTHER" id="PTHR33990:SF4">
    <property type="entry name" value="PHNB-LIKE DOMAIN-CONTAINING PROTEIN"/>
    <property type="match status" value="1"/>
</dbReference>
<sequence length="58" mass="6613">MGGWLKDKFGVSWWIDLSILCRLLQGKDAGKSARIRGGAMFKMRKLDIALLARAYERN</sequence>
<name>X1P449_9ZZZZ</name>
<protein>
    <recommendedName>
        <fullName evidence="2">PhnB-like domain-containing protein</fullName>
    </recommendedName>
</protein>